<dbReference type="Proteomes" id="UP001527925">
    <property type="component" value="Unassembled WGS sequence"/>
</dbReference>
<dbReference type="PANTHER" id="PTHR13954:SF6">
    <property type="entry name" value="NON-SPECIFIC SERINE_THREONINE PROTEIN KINASE"/>
    <property type="match status" value="1"/>
</dbReference>
<reference evidence="8 9" key="1">
    <citation type="submission" date="2023-09" db="EMBL/GenBank/DDBJ databases">
        <title>Pangenome analysis of Batrachochytrium dendrobatidis and related Chytrids.</title>
        <authorList>
            <person name="Yacoub M.N."/>
            <person name="Stajich J.E."/>
            <person name="James T.Y."/>
        </authorList>
    </citation>
    <scope>NUCLEOTIDE SEQUENCE [LARGE SCALE GENOMIC DNA]</scope>
    <source>
        <strain evidence="8 9">JEL0888</strain>
    </source>
</reference>
<evidence type="ECO:0000256" key="4">
    <source>
        <dbReference type="SAM" id="Coils"/>
    </source>
</evidence>
<keyword evidence="8" id="KW-0808">Transferase</keyword>
<feature type="compositionally biased region" description="Pro residues" evidence="5">
    <location>
        <begin position="470"/>
        <end position="482"/>
    </location>
</feature>
<accession>A0ABR4N9X1</accession>
<feature type="compositionally biased region" description="Pro residues" evidence="5">
    <location>
        <begin position="130"/>
        <end position="145"/>
    </location>
</feature>
<keyword evidence="1" id="KW-0732">Signal</keyword>
<dbReference type="SMART" id="SM00580">
    <property type="entry name" value="PUG"/>
    <property type="match status" value="1"/>
</dbReference>
<sequence length="1655" mass="175981">MGGGSGSSSSGSGPQQRGTPPYLPQTVLTAPSAPPLLPGIPAVGSIASRECELAQQDLDAATQRLAAADARLHQAEERLARETAGPEPGPGVMAAIDALDAVQDERAAAQRALHEASDRLRRARLHAGPLAPPVPATAVDAPPPFAGAQAPQQLYPPGPAPPAAPHPPLGHPDHQSVSLESQIQAAASQLTALNATRNQLKAVIQRIDASIARSGYPVNAQLDAEAANTAADLAKINAQIASVAAERDALLDERQRLIAVRARSTTERIWSEYDRHQQQQQQQAFQTPHAIVSSPLDANPASNGRPPTRVHSSSGSFIESFSIPSSQSPAMFVMRLGGSGPQLSLRSSTSAGSQHTSAAGSHEGAEPPTPPRSDSRAFVFQDGRDIGVNVHVPAMHDRPLPGIPGSAPPEDPPSAAPSRSAKELHALGPPPPPLPPLLPKYEHLPIPMPPPPPPPPPPPIGSPSRFPAFSLPPPPPPPPAPPMMQHAFMDVPLPPPPPAYTATGNARCNLLACDTMMYGALTSSFSDVTSPVLSSSSLSSPRATHGPPRAGSTAPHHGGPSTHLSSEQLSVRGADMADSVARAIAHEAATQAGMAAAEPAALAAAQAASRAAVEAALAHAGENHTSVSSRKRLSAGSAARQISEAAASVSSMATSMAMAVAKQATDAAASISSRSRDMSVAVARQASDAADSILSRAKEAAMAAAQQAAEAAISDAVHQAATSAALAATASAHRTTDAAPIDTTLTDAAPADAASSPLAPGTSPSLKTTVPIQADGTGSSTMSYEDWLKRKEQHKAQKANAGVARQPRTSPKKSRFTFASDGKAMSIKFESTDESECSNSEHEVGFTQHAVGADGFRYSMRIIDADTRAALYKRMFSLKVRPVGTSMDDYLEKIDLASALAEVRAEKQVSGDAASAGADPASPYSDRRPPDDAGAAAASSASGKAESEATFSASSLLPAAPDQDPDSISKYKAILTSPEPPISYEKWLEMRHERYQQNRAKKGSLQPRICRFTYGMKGKRSQLRFDLTDSSDCGEPEHRLGFTQTFVADSGEKYRAIILNDNITEKLNIGSIADEFTSLDEIERYLESIKLREMLDAEIAKKGAPSSRPPSSGSDHVAPSSAHEAGSVDGSSNLPALASREEVHSHQPTVERASSSIAQELDDDSDDGDDEDNSDIVVPGKDRSVSNGDAGSRPGTPASALATTNPSGLQKLTLTTQVLGYGSHGTIVYKGFFEGREVAIKRLLIDFFEMADHEVKILQESDRHPNVIRYYIQEQAEGFLYIALELCPASLFDLVEKPPTPVLAALREQLEHKDVLVQIMAGLQHLHSMKIVHRDLKPQNILIGGPKNKKNRKPRVMISDFGLGKRLADDQSSFHNTVGFGGGTAGWRAPECLLALANEAPGELLSDEDHDGHSGDASTVANTDVMSASTDASPIRITRAVDIFSIGCVFFYVLTGGKHPFGDKFLREINVLRGNFRLDALDVLKEESVLAKDLIKRMISKDPSKRPDAAQVIMHPFFWKPADRLRFLQDISDRLEVEKRDPPSALLKFLERGAAKVTGGDWTAKLDKIVLDNLGQHRPYNGALVQDLLRAIRNKKHHYQDLPANVRKIVGPMPNEFWSYFETRFPNLLMHCHAFVTGSKALRQDPLFKSFFEPS</sequence>
<dbReference type="InterPro" id="IPR008271">
    <property type="entry name" value="Ser/Thr_kinase_AS"/>
</dbReference>
<evidence type="ECO:0000313" key="8">
    <source>
        <dbReference type="EMBL" id="KAL2916325.1"/>
    </source>
</evidence>
<evidence type="ECO:0000256" key="3">
    <source>
        <dbReference type="ARBA" id="ARBA00022840"/>
    </source>
</evidence>
<evidence type="ECO:0000256" key="5">
    <source>
        <dbReference type="SAM" id="MobiDB-lite"/>
    </source>
</evidence>
<feature type="compositionally biased region" description="Pro residues" evidence="5">
    <location>
        <begin position="154"/>
        <end position="170"/>
    </location>
</feature>
<dbReference type="InterPro" id="IPR045133">
    <property type="entry name" value="IRE1/2-like"/>
</dbReference>
<feature type="compositionally biased region" description="Pro residues" evidence="5">
    <location>
        <begin position="446"/>
        <end position="461"/>
    </location>
</feature>
<feature type="compositionally biased region" description="Polar residues" evidence="5">
    <location>
        <begin position="762"/>
        <end position="781"/>
    </location>
</feature>
<feature type="domain" description="KEN" evidence="7">
    <location>
        <begin position="1521"/>
        <end position="1654"/>
    </location>
</feature>
<feature type="compositionally biased region" description="Low complexity" evidence="5">
    <location>
        <begin position="1105"/>
        <end position="1114"/>
    </location>
</feature>
<feature type="compositionally biased region" description="Low complexity" evidence="5">
    <location>
        <begin position="529"/>
        <end position="541"/>
    </location>
</feature>
<feature type="coiled-coil region" evidence="4">
    <location>
        <begin position="219"/>
        <end position="253"/>
    </location>
</feature>
<evidence type="ECO:0000313" key="9">
    <source>
        <dbReference type="Proteomes" id="UP001527925"/>
    </source>
</evidence>
<dbReference type="CDD" id="cd10422">
    <property type="entry name" value="RNase_Ire1"/>
    <property type="match status" value="1"/>
</dbReference>
<feature type="compositionally biased region" description="Polar residues" evidence="5">
    <location>
        <begin position="1146"/>
        <end position="1158"/>
    </location>
</feature>
<dbReference type="Pfam" id="PF00069">
    <property type="entry name" value="Pkinase"/>
    <property type="match status" value="2"/>
</dbReference>
<feature type="region of interest" description="Disordered" evidence="5">
    <location>
        <begin position="751"/>
        <end position="781"/>
    </location>
</feature>
<dbReference type="Gene3D" id="3.30.200.20">
    <property type="entry name" value="Phosphorylase Kinase, domain 1"/>
    <property type="match status" value="1"/>
</dbReference>
<feature type="domain" description="Protein kinase" evidence="6">
    <location>
        <begin position="1213"/>
        <end position="1518"/>
    </location>
</feature>
<dbReference type="EC" id="2.7.11.1" evidence="8"/>
<keyword evidence="8" id="KW-0418">Kinase</keyword>
<evidence type="ECO:0000259" key="6">
    <source>
        <dbReference type="PROSITE" id="PS50011"/>
    </source>
</evidence>
<comment type="caution">
    <text evidence="8">The sequence shown here is derived from an EMBL/GenBank/DDBJ whole genome shotgun (WGS) entry which is preliminary data.</text>
</comment>
<dbReference type="PROSITE" id="PS50011">
    <property type="entry name" value="PROTEIN_KINASE_DOM"/>
    <property type="match status" value="1"/>
</dbReference>
<dbReference type="InterPro" id="IPR000719">
    <property type="entry name" value="Prot_kinase_dom"/>
</dbReference>
<dbReference type="GO" id="GO:0004674">
    <property type="term" value="F:protein serine/threonine kinase activity"/>
    <property type="evidence" value="ECO:0007669"/>
    <property type="project" value="UniProtKB-EC"/>
</dbReference>
<feature type="compositionally biased region" description="Low complexity" evidence="5">
    <location>
        <begin position="751"/>
        <end position="760"/>
    </location>
</feature>
<feature type="region of interest" description="Disordered" evidence="5">
    <location>
        <begin position="1"/>
        <end position="34"/>
    </location>
</feature>
<keyword evidence="4" id="KW-0175">Coiled coil</keyword>
<feature type="region of interest" description="Disordered" evidence="5">
    <location>
        <begin position="1100"/>
        <end position="1204"/>
    </location>
</feature>
<feature type="region of interest" description="Disordered" evidence="5">
    <location>
        <begin position="909"/>
        <end position="944"/>
    </location>
</feature>
<feature type="region of interest" description="Disordered" evidence="5">
    <location>
        <begin position="529"/>
        <end position="566"/>
    </location>
</feature>
<dbReference type="CDD" id="cd13982">
    <property type="entry name" value="STKc_IRE1"/>
    <property type="match status" value="1"/>
</dbReference>
<feature type="coiled-coil region" evidence="4">
    <location>
        <begin position="51"/>
        <end position="119"/>
    </location>
</feature>
<feature type="region of interest" description="Disordered" evidence="5">
    <location>
        <begin position="130"/>
        <end position="177"/>
    </location>
</feature>
<feature type="region of interest" description="Disordered" evidence="5">
    <location>
        <begin position="332"/>
        <end position="377"/>
    </location>
</feature>
<dbReference type="InterPro" id="IPR010513">
    <property type="entry name" value="KEN_dom"/>
</dbReference>
<feature type="compositionally biased region" description="Low complexity" evidence="5">
    <location>
        <begin position="933"/>
        <end position="944"/>
    </location>
</feature>
<keyword evidence="9" id="KW-1185">Reference proteome</keyword>
<proteinExistence type="predicted"/>
<feature type="region of interest" description="Disordered" evidence="5">
    <location>
        <begin position="394"/>
        <end position="483"/>
    </location>
</feature>
<name>A0ABR4N9X1_9FUNG</name>
<dbReference type="Gene3D" id="1.20.1440.180">
    <property type="entry name" value="KEN domain"/>
    <property type="match status" value="1"/>
</dbReference>
<dbReference type="InterPro" id="IPR038357">
    <property type="entry name" value="KEN_sf"/>
</dbReference>
<dbReference type="PANTHER" id="PTHR13954">
    <property type="entry name" value="IRE1-RELATED"/>
    <property type="match status" value="1"/>
</dbReference>
<feature type="compositionally biased region" description="Low complexity" evidence="5">
    <location>
        <begin position="910"/>
        <end position="923"/>
    </location>
</feature>
<feature type="compositionally biased region" description="Polar residues" evidence="5">
    <location>
        <begin position="341"/>
        <end position="359"/>
    </location>
</feature>
<keyword evidence="3" id="KW-0067">ATP-binding</keyword>
<feature type="compositionally biased region" description="Pro residues" evidence="5">
    <location>
        <begin position="406"/>
        <end position="415"/>
    </location>
</feature>
<feature type="region of interest" description="Disordered" evidence="5">
    <location>
        <begin position="293"/>
        <end position="316"/>
    </location>
</feature>
<evidence type="ECO:0000259" key="7">
    <source>
        <dbReference type="PROSITE" id="PS51392"/>
    </source>
</evidence>
<evidence type="ECO:0000256" key="1">
    <source>
        <dbReference type="ARBA" id="ARBA00022729"/>
    </source>
</evidence>
<protein>
    <submittedName>
        <fullName evidence="8">Bifunctional endoribonuclease/protein kinase ire1</fullName>
        <ecNumber evidence="8">2.7.11.1</ecNumber>
    </submittedName>
</protein>
<dbReference type="SUPFAM" id="SSF56112">
    <property type="entry name" value="Protein kinase-like (PK-like)"/>
    <property type="match status" value="1"/>
</dbReference>
<dbReference type="Pfam" id="PF06479">
    <property type="entry name" value="Ribonuc_2-5A"/>
    <property type="match status" value="1"/>
</dbReference>
<dbReference type="SMART" id="SM00220">
    <property type="entry name" value="S_TKc"/>
    <property type="match status" value="1"/>
</dbReference>
<dbReference type="PROSITE" id="PS51392">
    <property type="entry name" value="KEN"/>
    <property type="match status" value="1"/>
</dbReference>
<dbReference type="EMBL" id="JADGIZ020000017">
    <property type="protein sequence ID" value="KAL2916325.1"/>
    <property type="molecule type" value="Genomic_DNA"/>
</dbReference>
<feature type="compositionally biased region" description="Pro residues" evidence="5">
    <location>
        <begin position="428"/>
        <end position="438"/>
    </location>
</feature>
<feature type="compositionally biased region" description="Acidic residues" evidence="5">
    <location>
        <begin position="1160"/>
        <end position="1174"/>
    </location>
</feature>
<dbReference type="Gene3D" id="1.10.510.10">
    <property type="entry name" value="Transferase(Phosphotransferase) domain 1"/>
    <property type="match status" value="1"/>
</dbReference>
<gene>
    <name evidence="8" type="primary">IRE1_1</name>
    <name evidence="8" type="ORF">HK105_204081</name>
</gene>
<organism evidence="8 9">
    <name type="scientific">Polyrhizophydium stewartii</name>
    <dbReference type="NCBI Taxonomy" id="2732419"/>
    <lineage>
        <taxon>Eukaryota</taxon>
        <taxon>Fungi</taxon>
        <taxon>Fungi incertae sedis</taxon>
        <taxon>Chytridiomycota</taxon>
        <taxon>Chytridiomycota incertae sedis</taxon>
        <taxon>Chytridiomycetes</taxon>
        <taxon>Rhizophydiales</taxon>
        <taxon>Rhizophydiales incertae sedis</taxon>
        <taxon>Polyrhizophydium</taxon>
    </lineage>
</organism>
<dbReference type="InterPro" id="IPR011009">
    <property type="entry name" value="Kinase-like_dom_sf"/>
</dbReference>
<dbReference type="PROSITE" id="PS00108">
    <property type="entry name" value="PROTEIN_KINASE_ST"/>
    <property type="match status" value="1"/>
</dbReference>
<evidence type="ECO:0000256" key="2">
    <source>
        <dbReference type="ARBA" id="ARBA00022741"/>
    </source>
</evidence>
<keyword evidence="2" id="KW-0547">Nucleotide-binding</keyword>